<dbReference type="InterPro" id="IPR011009">
    <property type="entry name" value="Kinase-like_dom_sf"/>
</dbReference>
<dbReference type="PROSITE" id="PS50011">
    <property type="entry name" value="PROTEIN_KINASE_DOM"/>
    <property type="match status" value="1"/>
</dbReference>
<evidence type="ECO:0000313" key="4">
    <source>
        <dbReference type="Proteomes" id="UP000232722"/>
    </source>
</evidence>
<protein>
    <recommendedName>
        <fullName evidence="2">Protein kinase domain-containing protein</fullName>
    </recommendedName>
</protein>
<dbReference type="GO" id="GO:0004672">
    <property type="term" value="F:protein kinase activity"/>
    <property type="evidence" value="ECO:0007669"/>
    <property type="project" value="InterPro"/>
</dbReference>
<dbReference type="InterPro" id="IPR017441">
    <property type="entry name" value="Protein_kinase_ATP_BS"/>
</dbReference>
<accession>A0A2N0NV63</accession>
<name>A0A2N0NV63_9GLOM</name>
<proteinExistence type="predicted"/>
<reference evidence="3 4" key="2">
    <citation type="submission" date="2017-09" db="EMBL/GenBank/DDBJ databases">
        <title>Extensive intraspecific genome diversity in a model arbuscular mycorrhizal fungus.</title>
        <authorList>
            <person name="Chen E.C."/>
            <person name="Morin E."/>
            <person name="Beaudet D."/>
            <person name="Noel J."/>
            <person name="Ndikumana S."/>
            <person name="Charron P."/>
            <person name="St-Onge C."/>
            <person name="Giorgi J."/>
            <person name="Grigoriev I.V."/>
            <person name="Roux C."/>
            <person name="Martin F.M."/>
            <person name="Corradi N."/>
        </authorList>
    </citation>
    <scope>NUCLEOTIDE SEQUENCE [LARGE SCALE GENOMIC DNA]</scope>
    <source>
        <strain evidence="3 4">A5</strain>
    </source>
</reference>
<evidence type="ECO:0000313" key="3">
    <source>
        <dbReference type="EMBL" id="PKB98479.1"/>
    </source>
</evidence>
<reference evidence="3 4" key="1">
    <citation type="submission" date="2016-04" db="EMBL/GenBank/DDBJ databases">
        <title>Genome analyses suggest a sexual origin of heterokaryosis in a supposedly ancient asexual fungus.</title>
        <authorList>
            <person name="Ropars J."/>
            <person name="Sedzielewska K."/>
            <person name="Noel J."/>
            <person name="Charron P."/>
            <person name="Farinelli L."/>
            <person name="Marton T."/>
            <person name="Kruger M."/>
            <person name="Pelin A."/>
            <person name="Brachmann A."/>
            <person name="Corradi N."/>
        </authorList>
    </citation>
    <scope>NUCLEOTIDE SEQUENCE [LARGE SCALE GENOMIC DNA]</scope>
    <source>
        <strain evidence="3 4">A5</strain>
    </source>
</reference>
<dbReference type="VEuPathDB" id="FungiDB:RhiirA1_400215"/>
<sequence length="174" mass="19900">MVSAAPPLINMLEVCDTNEIKILLDGEVSQIINYYDPREFENLSKTIGFGGSASVYTAKWMGTTTYAIKRFRNSFRDDIINEVYLMGKVNCHPNIIKICGVTTLEECWQHEPNTRPKIRQVISELEELNNNEPLVVSENVSFKEIETTLEISKTPENDEVNIPSYDCDINKYEL</sequence>
<gene>
    <name evidence="3" type="ORF">RhiirA5_403928</name>
</gene>
<feature type="binding site" evidence="1">
    <location>
        <position position="69"/>
    </location>
    <ligand>
        <name>ATP</name>
        <dbReference type="ChEBI" id="CHEBI:30616"/>
    </ligand>
</feature>
<organism evidence="3 4">
    <name type="scientific">Rhizophagus irregularis</name>
    <dbReference type="NCBI Taxonomy" id="588596"/>
    <lineage>
        <taxon>Eukaryota</taxon>
        <taxon>Fungi</taxon>
        <taxon>Fungi incertae sedis</taxon>
        <taxon>Mucoromycota</taxon>
        <taxon>Glomeromycotina</taxon>
        <taxon>Glomeromycetes</taxon>
        <taxon>Glomerales</taxon>
        <taxon>Glomeraceae</taxon>
        <taxon>Rhizophagus</taxon>
    </lineage>
</organism>
<keyword evidence="1" id="KW-0547">Nucleotide-binding</keyword>
<dbReference type="VEuPathDB" id="FungiDB:RhiirFUN_007335"/>
<dbReference type="AlphaFoldDB" id="A0A2N0NV63"/>
<evidence type="ECO:0000256" key="1">
    <source>
        <dbReference type="PROSITE-ProRule" id="PRU10141"/>
    </source>
</evidence>
<dbReference type="EMBL" id="LLXJ01002615">
    <property type="protein sequence ID" value="PKB98479.1"/>
    <property type="molecule type" value="Genomic_DNA"/>
</dbReference>
<dbReference type="InterPro" id="IPR000719">
    <property type="entry name" value="Prot_kinase_dom"/>
</dbReference>
<feature type="domain" description="Protein kinase" evidence="2">
    <location>
        <begin position="41"/>
        <end position="174"/>
    </location>
</feature>
<dbReference type="SUPFAM" id="SSF56112">
    <property type="entry name" value="Protein kinase-like (PK-like)"/>
    <property type="match status" value="1"/>
</dbReference>
<keyword evidence="1" id="KW-0067">ATP-binding</keyword>
<evidence type="ECO:0000259" key="2">
    <source>
        <dbReference type="PROSITE" id="PS50011"/>
    </source>
</evidence>
<dbReference type="PROSITE" id="PS00107">
    <property type="entry name" value="PROTEIN_KINASE_ATP"/>
    <property type="match status" value="1"/>
</dbReference>
<dbReference type="Gene3D" id="3.30.200.20">
    <property type="entry name" value="Phosphorylase Kinase, domain 1"/>
    <property type="match status" value="1"/>
</dbReference>
<dbReference type="Proteomes" id="UP000232722">
    <property type="component" value="Unassembled WGS sequence"/>
</dbReference>
<comment type="caution">
    <text evidence="3">The sequence shown here is derived from an EMBL/GenBank/DDBJ whole genome shotgun (WGS) entry which is preliminary data.</text>
</comment>
<dbReference type="GO" id="GO:0005524">
    <property type="term" value="F:ATP binding"/>
    <property type="evidence" value="ECO:0007669"/>
    <property type="project" value="UniProtKB-UniRule"/>
</dbReference>